<dbReference type="CDD" id="cd02257">
    <property type="entry name" value="Peptidase_C19"/>
    <property type="match status" value="1"/>
</dbReference>
<dbReference type="SUPFAM" id="SSF54001">
    <property type="entry name" value="Cysteine proteinases"/>
    <property type="match status" value="1"/>
</dbReference>
<feature type="domain" description="USP" evidence="2">
    <location>
        <begin position="125"/>
        <end position="427"/>
    </location>
</feature>
<dbReference type="InterPro" id="IPR001394">
    <property type="entry name" value="Peptidase_C19_UCH"/>
</dbReference>
<sequence>MLCNVHVSRTSQKRTLCFAASVDVERDECGRPCLVVDPALAEKSATPAARRAAPSEHGLCISLAQKPGKLLVADASENFQFLSRHLGALVRFELIGAKLGPLRRRMDAAIKGENLDRLKLYDGRSGPVQSKGEQSDMEPHEHSLMQLPAAKAASRPLVSTLVDVFSRLRALDRAVSVKPVKDLVSKAYSHFSSTHQQDAHEFLMACLDILGDELKETDAALLKTPVSEATLRLPEVLHMEYILEKRVVCSHCEAVVTISGCERDVPVSLPDDATFDRAIPLDSLLRASFAPEKIEHQCGRCGHSAANAHQRIRQAPRVLLVHVKRFGLERGRMVKHHQLIRVPFRLALPQHILAESAASAQDPTYALQGIISHSGQGVATGHYVYDRFDHTRGVQVRFDDSVVNQIRLQGTQYRDSSRAYVLAFVRD</sequence>
<dbReference type="Pfam" id="PF00443">
    <property type="entry name" value="UCH"/>
    <property type="match status" value="1"/>
</dbReference>
<feature type="region of interest" description="Disordered" evidence="1">
    <location>
        <begin position="121"/>
        <end position="140"/>
    </location>
</feature>
<keyword evidence="3" id="KW-0378">Hydrolase</keyword>
<dbReference type="Gene3D" id="3.90.70.10">
    <property type="entry name" value="Cysteine proteinases"/>
    <property type="match status" value="1"/>
</dbReference>
<evidence type="ECO:0000313" key="4">
    <source>
        <dbReference type="Proteomes" id="UP001527925"/>
    </source>
</evidence>
<organism evidence="3 4">
    <name type="scientific">Polyrhizophydium stewartii</name>
    <dbReference type="NCBI Taxonomy" id="2732419"/>
    <lineage>
        <taxon>Eukaryota</taxon>
        <taxon>Fungi</taxon>
        <taxon>Fungi incertae sedis</taxon>
        <taxon>Chytridiomycota</taxon>
        <taxon>Chytridiomycota incertae sedis</taxon>
        <taxon>Chytridiomycetes</taxon>
        <taxon>Rhizophydiales</taxon>
        <taxon>Rhizophydiales incertae sedis</taxon>
        <taxon>Polyrhizophydium</taxon>
    </lineage>
</organism>
<evidence type="ECO:0000256" key="1">
    <source>
        <dbReference type="SAM" id="MobiDB-lite"/>
    </source>
</evidence>
<protein>
    <submittedName>
        <fullName evidence="3">Ubiquitin carboxyl-terminal hydrolase 26</fullName>
        <ecNumber evidence="3">3.4.19.12</ecNumber>
    </submittedName>
</protein>
<dbReference type="PANTHER" id="PTHR24006">
    <property type="entry name" value="UBIQUITIN CARBOXYL-TERMINAL HYDROLASE"/>
    <property type="match status" value="1"/>
</dbReference>
<evidence type="ECO:0000259" key="2">
    <source>
        <dbReference type="PROSITE" id="PS50235"/>
    </source>
</evidence>
<comment type="caution">
    <text evidence="3">The sequence shown here is derived from an EMBL/GenBank/DDBJ whole genome shotgun (WGS) entry which is preliminary data.</text>
</comment>
<dbReference type="GO" id="GO:0004843">
    <property type="term" value="F:cysteine-type deubiquitinase activity"/>
    <property type="evidence" value="ECO:0007669"/>
    <property type="project" value="UniProtKB-EC"/>
</dbReference>
<dbReference type="InterPro" id="IPR038765">
    <property type="entry name" value="Papain-like_cys_pep_sf"/>
</dbReference>
<proteinExistence type="predicted"/>
<dbReference type="EMBL" id="JADGIZ020000040">
    <property type="protein sequence ID" value="KAL2913846.1"/>
    <property type="molecule type" value="Genomic_DNA"/>
</dbReference>
<dbReference type="InterPro" id="IPR028889">
    <property type="entry name" value="USP"/>
</dbReference>
<reference evidence="3 4" key="1">
    <citation type="submission" date="2023-09" db="EMBL/GenBank/DDBJ databases">
        <title>Pangenome analysis of Batrachochytrium dendrobatidis and related Chytrids.</title>
        <authorList>
            <person name="Yacoub M.N."/>
            <person name="Stajich J.E."/>
            <person name="James T.Y."/>
        </authorList>
    </citation>
    <scope>NUCLEOTIDE SEQUENCE [LARGE SCALE GENOMIC DNA]</scope>
    <source>
        <strain evidence="3 4">JEL0888</strain>
    </source>
</reference>
<dbReference type="PROSITE" id="PS50235">
    <property type="entry name" value="USP_3"/>
    <property type="match status" value="1"/>
</dbReference>
<gene>
    <name evidence="3" type="primary">USP26</name>
    <name evidence="3" type="ORF">HK105_206580</name>
</gene>
<dbReference type="InterPro" id="IPR050164">
    <property type="entry name" value="Peptidase_C19"/>
</dbReference>
<evidence type="ECO:0000313" key="3">
    <source>
        <dbReference type="EMBL" id="KAL2913846.1"/>
    </source>
</evidence>
<keyword evidence="4" id="KW-1185">Reference proteome</keyword>
<accession>A0ABR4N2Z6</accession>
<dbReference type="PROSITE" id="PS00973">
    <property type="entry name" value="USP_2"/>
    <property type="match status" value="1"/>
</dbReference>
<name>A0ABR4N2Z6_9FUNG</name>
<dbReference type="Proteomes" id="UP001527925">
    <property type="component" value="Unassembled WGS sequence"/>
</dbReference>
<dbReference type="EC" id="3.4.19.12" evidence="3"/>
<dbReference type="InterPro" id="IPR018200">
    <property type="entry name" value="USP_CS"/>
</dbReference>